<reference evidence="1" key="1">
    <citation type="submission" date="2022-08" db="EMBL/GenBank/DDBJ databases">
        <authorList>
            <person name="Kallberg Y."/>
            <person name="Tangrot J."/>
            <person name="Rosling A."/>
        </authorList>
    </citation>
    <scope>NUCLEOTIDE SEQUENCE</scope>
    <source>
        <strain evidence="1">Wild A</strain>
    </source>
</reference>
<evidence type="ECO:0000313" key="1">
    <source>
        <dbReference type="EMBL" id="CAI2200276.1"/>
    </source>
</evidence>
<accession>A0A9W4X0S5</accession>
<dbReference type="AlphaFoldDB" id="A0A9W4X0S5"/>
<dbReference type="Proteomes" id="UP001153678">
    <property type="component" value="Unassembled WGS sequence"/>
</dbReference>
<proteinExistence type="predicted"/>
<name>A0A9W4X0S5_9GLOM</name>
<protein>
    <submittedName>
        <fullName evidence="1">10803_t:CDS:1</fullName>
    </submittedName>
</protein>
<evidence type="ECO:0000313" key="2">
    <source>
        <dbReference type="Proteomes" id="UP001153678"/>
    </source>
</evidence>
<organism evidence="1 2">
    <name type="scientific">Funneliformis geosporum</name>
    <dbReference type="NCBI Taxonomy" id="1117311"/>
    <lineage>
        <taxon>Eukaryota</taxon>
        <taxon>Fungi</taxon>
        <taxon>Fungi incertae sedis</taxon>
        <taxon>Mucoromycota</taxon>
        <taxon>Glomeromycotina</taxon>
        <taxon>Glomeromycetes</taxon>
        <taxon>Glomerales</taxon>
        <taxon>Glomeraceae</taxon>
        <taxon>Funneliformis</taxon>
    </lineage>
</organism>
<feature type="non-terminal residue" evidence="1">
    <location>
        <position position="43"/>
    </location>
</feature>
<keyword evidence="2" id="KW-1185">Reference proteome</keyword>
<comment type="caution">
    <text evidence="1">The sequence shown here is derived from an EMBL/GenBank/DDBJ whole genome shotgun (WGS) entry which is preliminary data.</text>
</comment>
<dbReference type="EMBL" id="CAMKVN010023881">
    <property type="protein sequence ID" value="CAI2200276.1"/>
    <property type="molecule type" value="Genomic_DNA"/>
</dbReference>
<sequence>MDNDKHFILFFYKLAVATPIQPFIKEIKRAETLADFLNLDIFS</sequence>
<gene>
    <name evidence="1" type="ORF">FWILDA_LOCUS19488</name>
</gene>